<evidence type="ECO:0000256" key="1">
    <source>
        <dbReference type="ARBA" id="ARBA00023015"/>
    </source>
</evidence>
<feature type="domain" description="HTH araC/xylS-type" evidence="3">
    <location>
        <begin position="158"/>
        <end position="255"/>
    </location>
</feature>
<reference evidence="4 5" key="1">
    <citation type="submission" date="2016-10" db="EMBL/GenBank/DDBJ databases">
        <authorList>
            <person name="de Groot N.N."/>
        </authorList>
    </citation>
    <scope>NUCLEOTIDE SEQUENCE [LARGE SCALE GENOMIC DNA]</scope>
    <source>
        <strain evidence="4 5">CGMCC 1.9167</strain>
    </source>
</reference>
<dbReference type="GO" id="GO:0003700">
    <property type="term" value="F:DNA-binding transcription factor activity"/>
    <property type="evidence" value="ECO:0007669"/>
    <property type="project" value="InterPro"/>
</dbReference>
<evidence type="ECO:0000313" key="5">
    <source>
        <dbReference type="Proteomes" id="UP000198644"/>
    </source>
</evidence>
<dbReference type="Pfam" id="PF12833">
    <property type="entry name" value="HTH_18"/>
    <property type="match status" value="1"/>
</dbReference>
<dbReference type="Proteomes" id="UP000198644">
    <property type="component" value="Unassembled WGS sequence"/>
</dbReference>
<gene>
    <name evidence="4" type="ORF">SAMN05216203_0086</name>
</gene>
<dbReference type="PROSITE" id="PS01124">
    <property type="entry name" value="HTH_ARAC_FAMILY_2"/>
    <property type="match status" value="1"/>
</dbReference>
<dbReference type="SMART" id="SM00342">
    <property type="entry name" value="HTH_ARAC"/>
    <property type="match status" value="1"/>
</dbReference>
<evidence type="ECO:0000313" key="4">
    <source>
        <dbReference type="EMBL" id="SFR41454.1"/>
    </source>
</evidence>
<dbReference type="EMBL" id="FOYW01000001">
    <property type="protein sequence ID" value="SFR41454.1"/>
    <property type="molecule type" value="Genomic_DNA"/>
</dbReference>
<name>A0A1I6GGZ2_9GAMM</name>
<keyword evidence="1" id="KW-0805">Transcription regulation</keyword>
<dbReference type="PANTHER" id="PTHR43436">
    <property type="entry name" value="ARAC-FAMILY TRANSCRIPTIONAL REGULATOR"/>
    <property type="match status" value="1"/>
</dbReference>
<dbReference type="RefSeq" id="WP_167812665.1">
    <property type="nucleotide sequence ID" value="NZ_FOYW01000001.1"/>
</dbReference>
<dbReference type="PANTHER" id="PTHR43436:SF1">
    <property type="entry name" value="TRANSCRIPTIONAL REGULATORY PROTEIN"/>
    <property type="match status" value="1"/>
</dbReference>
<dbReference type="STRING" id="650891.SAMN05216203_0086"/>
<dbReference type="InterPro" id="IPR018060">
    <property type="entry name" value="HTH_AraC"/>
</dbReference>
<keyword evidence="5" id="KW-1185">Reference proteome</keyword>
<evidence type="ECO:0000259" key="3">
    <source>
        <dbReference type="PROSITE" id="PS01124"/>
    </source>
</evidence>
<proteinExistence type="predicted"/>
<dbReference type="InterPro" id="IPR009057">
    <property type="entry name" value="Homeodomain-like_sf"/>
</dbReference>
<dbReference type="AlphaFoldDB" id="A0A1I6GGZ2"/>
<keyword evidence="4" id="KW-0238">DNA-binding</keyword>
<dbReference type="Gene3D" id="1.10.10.60">
    <property type="entry name" value="Homeodomain-like"/>
    <property type="match status" value="1"/>
</dbReference>
<evidence type="ECO:0000256" key="2">
    <source>
        <dbReference type="ARBA" id="ARBA00023163"/>
    </source>
</evidence>
<protein>
    <submittedName>
        <fullName evidence="4">AraC-type DNA-binding protein</fullName>
    </submittedName>
</protein>
<dbReference type="SUPFAM" id="SSF46689">
    <property type="entry name" value="Homeodomain-like"/>
    <property type="match status" value="2"/>
</dbReference>
<organism evidence="4 5">
    <name type="scientific">Marinobacter daqiaonensis</name>
    <dbReference type="NCBI Taxonomy" id="650891"/>
    <lineage>
        <taxon>Bacteria</taxon>
        <taxon>Pseudomonadati</taxon>
        <taxon>Pseudomonadota</taxon>
        <taxon>Gammaproteobacteria</taxon>
        <taxon>Pseudomonadales</taxon>
        <taxon>Marinobacteraceae</taxon>
        <taxon>Marinobacter</taxon>
    </lineage>
</organism>
<dbReference type="GO" id="GO:0043565">
    <property type="term" value="F:sequence-specific DNA binding"/>
    <property type="evidence" value="ECO:0007669"/>
    <property type="project" value="InterPro"/>
</dbReference>
<accession>A0A1I6GGZ2</accession>
<sequence>MQRLANQLPAHLYLWDNRVLYAGPALDARYRCYGSATLLIAPEGELRLHRQLHADESLICRCCVVRPGAPVFLASGGPSLLALFLDPFLHDLRALADSARQETRGILWSLDGEHQMIAFARQVLARHPACRVVQSELAGLGLPDRARLDPEKVDARVVRAVGMIRSARTRNITTEDLAAEVNLSVPRVIQLFRQYLGVSAGKYRQWHRLHATTLAIARGHTFTQASVASGFSDLAHFSNTFHSMMGIMPSRLLRSGGGVHFHIDRELASHGFSSLSGINSATSPMC</sequence>
<keyword evidence="2" id="KW-0804">Transcription</keyword>